<keyword evidence="2" id="KW-1185">Reference proteome</keyword>
<dbReference type="EMBL" id="JAGPYM010000036">
    <property type="protein sequence ID" value="KAH6874919.1"/>
    <property type="molecule type" value="Genomic_DNA"/>
</dbReference>
<proteinExistence type="predicted"/>
<organism evidence="1 2">
    <name type="scientific">Thelonectria olida</name>
    <dbReference type="NCBI Taxonomy" id="1576542"/>
    <lineage>
        <taxon>Eukaryota</taxon>
        <taxon>Fungi</taxon>
        <taxon>Dikarya</taxon>
        <taxon>Ascomycota</taxon>
        <taxon>Pezizomycotina</taxon>
        <taxon>Sordariomycetes</taxon>
        <taxon>Hypocreomycetidae</taxon>
        <taxon>Hypocreales</taxon>
        <taxon>Nectriaceae</taxon>
        <taxon>Thelonectria</taxon>
    </lineage>
</organism>
<accession>A0A9P8VVY2</accession>
<sequence length="229" mass="26653">MDASMSWRDIYVFDATCKVMNWNRSLKRRHAQFCNPCTHSVHGEEMTDEYLWSQWKPDMRLFFRALLIQAKRLIGDDSPDSDLDNLDQRDLLEFSFDLMDRFDANRPVWDKRPEYLCYHNTPSVSNLDATELSKVDRQLYEFAASKTGMTPVPGEPDRDNTDLVRTVVFAFGLLGWIGLWAEPTDLISQRSGPLPPNERGDTVLMLLPHHFLMRVVNELLEMIDNEIPI</sequence>
<evidence type="ECO:0000313" key="2">
    <source>
        <dbReference type="Proteomes" id="UP000777438"/>
    </source>
</evidence>
<comment type="caution">
    <text evidence="1">The sequence shown here is derived from an EMBL/GenBank/DDBJ whole genome shotgun (WGS) entry which is preliminary data.</text>
</comment>
<name>A0A9P8VVY2_9HYPO</name>
<gene>
    <name evidence="1" type="ORF">B0T10DRAFT_465405</name>
</gene>
<dbReference type="AlphaFoldDB" id="A0A9P8VVY2"/>
<reference evidence="1 2" key="1">
    <citation type="journal article" date="2021" name="Nat. Commun.">
        <title>Genetic determinants of endophytism in the Arabidopsis root mycobiome.</title>
        <authorList>
            <person name="Mesny F."/>
            <person name="Miyauchi S."/>
            <person name="Thiergart T."/>
            <person name="Pickel B."/>
            <person name="Atanasova L."/>
            <person name="Karlsson M."/>
            <person name="Huettel B."/>
            <person name="Barry K.W."/>
            <person name="Haridas S."/>
            <person name="Chen C."/>
            <person name="Bauer D."/>
            <person name="Andreopoulos W."/>
            <person name="Pangilinan J."/>
            <person name="LaButti K."/>
            <person name="Riley R."/>
            <person name="Lipzen A."/>
            <person name="Clum A."/>
            <person name="Drula E."/>
            <person name="Henrissat B."/>
            <person name="Kohler A."/>
            <person name="Grigoriev I.V."/>
            <person name="Martin F.M."/>
            <person name="Hacquard S."/>
        </authorList>
    </citation>
    <scope>NUCLEOTIDE SEQUENCE [LARGE SCALE GENOMIC DNA]</scope>
    <source>
        <strain evidence="1 2">MPI-CAGE-CH-0241</strain>
    </source>
</reference>
<dbReference type="OrthoDB" id="10652426at2759"/>
<evidence type="ECO:0000313" key="1">
    <source>
        <dbReference type="EMBL" id="KAH6874919.1"/>
    </source>
</evidence>
<protein>
    <submittedName>
        <fullName evidence="1">Uncharacterized protein</fullName>
    </submittedName>
</protein>
<dbReference type="Proteomes" id="UP000777438">
    <property type="component" value="Unassembled WGS sequence"/>
</dbReference>